<dbReference type="InterPro" id="IPR001870">
    <property type="entry name" value="B30.2/SPRY"/>
</dbReference>
<dbReference type="Proteomes" id="UP000472277">
    <property type="component" value="Chromosome 5"/>
</dbReference>
<dbReference type="InterPro" id="IPR003877">
    <property type="entry name" value="SPRY_dom"/>
</dbReference>
<dbReference type="SUPFAM" id="SSF49899">
    <property type="entry name" value="Concanavalin A-like lectins/glucanases"/>
    <property type="match status" value="1"/>
</dbReference>
<sequence>MYLSRWPSNLPTPSVPAPVTLDVNSAHADLLISGVLLEVSDRWVSQPVPDNAERFDSSVSVLGSVGFCSGIHSWEVEVGPKKAWTLGVAKEGVARKGNVMVSPEGGIWAMGLWNGQQYRRDSTPPPLKAQTPECNRKYKKNVTPTKPINNNP</sequence>
<dbReference type="Pfam" id="PF13765">
    <property type="entry name" value="PRY"/>
    <property type="match status" value="1"/>
</dbReference>
<dbReference type="PROSITE" id="PS50188">
    <property type="entry name" value="B302_SPRY"/>
    <property type="match status" value="1"/>
</dbReference>
<feature type="domain" description="B30.2/SPRY" evidence="2">
    <location>
        <begin position="1"/>
        <end position="152"/>
    </location>
</feature>
<dbReference type="Gene3D" id="2.60.120.920">
    <property type="match status" value="1"/>
</dbReference>
<dbReference type="InterPro" id="IPR013320">
    <property type="entry name" value="ConA-like_dom_sf"/>
</dbReference>
<dbReference type="InterPro" id="IPR003879">
    <property type="entry name" value="Butyrophylin_SPRY"/>
</dbReference>
<name>A0A673VWD4_SALTR</name>
<evidence type="ECO:0000313" key="4">
    <source>
        <dbReference type="Proteomes" id="UP000472277"/>
    </source>
</evidence>
<protein>
    <recommendedName>
        <fullName evidence="2">B30.2/SPRY domain-containing protein</fullName>
    </recommendedName>
</protein>
<organism evidence="3 4">
    <name type="scientific">Salmo trutta</name>
    <name type="common">Brown trout</name>
    <dbReference type="NCBI Taxonomy" id="8032"/>
    <lineage>
        <taxon>Eukaryota</taxon>
        <taxon>Metazoa</taxon>
        <taxon>Chordata</taxon>
        <taxon>Craniata</taxon>
        <taxon>Vertebrata</taxon>
        <taxon>Euteleostomi</taxon>
        <taxon>Actinopterygii</taxon>
        <taxon>Neopterygii</taxon>
        <taxon>Teleostei</taxon>
        <taxon>Protacanthopterygii</taxon>
        <taxon>Salmoniformes</taxon>
        <taxon>Salmonidae</taxon>
        <taxon>Salmoninae</taxon>
        <taxon>Salmo</taxon>
    </lineage>
</organism>
<evidence type="ECO:0000259" key="2">
    <source>
        <dbReference type="PROSITE" id="PS50188"/>
    </source>
</evidence>
<dbReference type="AlphaFoldDB" id="A0A673VWD4"/>
<dbReference type="InterPro" id="IPR043136">
    <property type="entry name" value="B30.2/SPRY_sf"/>
</dbReference>
<dbReference type="InterPro" id="IPR006574">
    <property type="entry name" value="PRY"/>
</dbReference>
<keyword evidence="4" id="KW-1185">Reference proteome</keyword>
<proteinExistence type="predicted"/>
<evidence type="ECO:0000313" key="3">
    <source>
        <dbReference type="Ensembl" id="ENSSTUP00000000973.1"/>
    </source>
</evidence>
<evidence type="ECO:0000256" key="1">
    <source>
        <dbReference type="SAM" id="MobiDB-lite"/>
    </source>
</evidence>
<dbReference type="PRINTS" id="PR01407">
    <property type="entry name" value="BUTYPHLNCDUF"/>
</dbReference>
<feature type="compositionally biased region" description="Polar residues" evidence="1">
    <location>
        <begin position="142"/>
        <end position="152"/>
    </location>
</feature>
<dbReference type="GeneTree" id="ENSGT00940000158537"/>
<reference evidence="3" key="2">
    <citation type="submission" date="2025-09" db="UniProtKB">
        <authorList>
            <consortium name="Ensembl"/>
        </authorList>
    </citation>
    <scope>IDENTIFICATION</scope>
</reference>
<feature type="region of interest" description="Disordered" evidence="1">
    <location>
        <begin position="121"/>
        <end position="152"/>
    </location>
</feature>
<dbReference type="SMART" id="SM00589">
    <property type="entry name" value="PRY"/>
    <property type="match status" value="1"/>
</dbReference>
<dbReference type="InterPro" id="IPR050143">
    <property type="entry name" value="TRIM/RBCC"/>
</dbReference>
<dbReference type="PANTHER" id="PTHR24103">
    <property type="entry name" value="E3 UBIQUITIN-PROTEIN LIGASE TRIM"/>
    <property type="match status" value="1"/>
</dbReference>
<dbReference type="Ensembl" id="ENSSTUT00000001069.1">
    <property type="protein sequence ID" value="ENSSTUP00000000973.1"/>
    <property type="gene ID" value="ENSSTUG00000000529.1"/>
</dbReference>
<reference evidence="3" key="1">
    <citation type="submission" date="2025-08" db="UniProtKB">
        <authorList>
            <consortium name="Ensembl"/>
        </authorList>
    </citation>
    <scope>IDENTIFICATION</scope>
</reference>
<dbReference type="Pfam" id="PF00622">
    <property type="entry name" value="SPRY"/>
    <property type="match status" value="1"/>
</dbReference>
<dbReference type="InParanoid" id="A0A673VWD4"/>
<accession>A0A673VWD4</accession>